<reference evidence="1 2" key="1">
    <citation type="submission" date="2020-09" db="EMBL/GenBank/DDBJ databases">
        <title>De no assembly of potato wild relative species, Solanum commersonii.</title>
        <authorList>
            <person name="Cho K."/>
        </authorList>
    </citation>
    <scope>NUCLEOTIDE SEQUENCE [LARGE SCALE GENOMIC DNA]</scope>
    <source>
        <strain evidence="1">LZ3.2</strain>
        <tissue evidence="1">Leaf</tissue>
    </source>
</reference>
<name>A0A9J6AEJ7_SOLCO</name>
<evidence type="ECO:0000313" key="2">
    <source>
        <dbReference type="Proteomes" id="UP000824120"/>
    </source>
</evidence>
<accession>A0A9J6AEJ7</accession>
<protein>
    <submittedName>
        <fullName evidence="1">Uncharacterized protein</fullName>
    </submittedName>
</protein>
<comment type="caution">
    <text evidence="1">The sequence shown here is derived from an EMBL/GenBank/DDBJ whole genome shotgun (WGS) entry which is preliminary data.</text>
</comment>
<organism evidence="1 2">
    <name type="scientific">Solanum commersonii</name>
    <name type="common">Commerson's wild potato</name>
    <name type="synonym">Commerson's nightshade</name>
    <dbReference type="NCBI Taxonomy" id="4109"/>
    <lineage>
        <taxon>Eukaryota</taxon>
        <taxon>Viridiplantae</taxon>
        <taxon>Streptophyta</taxon>
        <taxon>Embryophyta</taxon>
        <taxon>Tracheophyta</taxon>
        <taxon>Spermatophyta</taxon>
        <taxon>Magnoliopsida</taxon>
        <taxon>eudicotyledons</taxon>
        <taxon>Gunneridae</taxon>
        <taxon>Pentapetalae</taxon>
        <taxon>asterids</taxon>
        <taxon>lamiids</taxon>
        <taxon>Solanales</taxon>
        <taxon>Solanaceae</taxon>
        <taxon>Solanoideae</taxon>
        <taxon>Solaneae</taxon>
        <taxon>Solanum</taxon>
    </lineage>
</organism>
<proteinExistence type="predicted"/>
<evidence type="ECO:0000313" key="1">
    <source>
        <dbReference type="EMBL" id="KAG5622992.1"/>
    </source>
</evidence>
<sequence length="103" mass="11587">MGLAGLISHLKKSAYTGRSTIVFWVSQAKKKKKTCRGWGRLVYCCVKKIQAYLSLPSPNTTERDIVVKFALPSIIVIHFRIEVPLDICVLELRKVCGKVHSTN</sequence>
<dbReference type="AlphaFoldDB" id="A0A9J6AEJ7"/>
<gene>
    <name evidence="1" type="ORF">H5410_008210</name>
</gene>
<dbReference type="EMBL" id="JACXVP010000002">
    <property type="protein sequence ID" value="KAG5622992.1"/>
    <property type="molecule type" value="Genomic_DNA"/>
</dbReference>
<keyword evidence="2" id="KW-1185">Reference proteome</keyword>
<dbReference type="Proteomes" id="UP000824120">
    <property type="component" value="Chromosome 2"/>
</dbReference>